<reference evidence="2" key="1">
    <citation type="journal article" date="2020" name="mSystems">
        <title>Genome- and Community-Level Interaction Insights into Carbon Utilization and Element Cycling Functions of Hydrothermarchaeota in Hydrothermal Sediment.</title>
        <authorList>
            <person name="Zhou Z."/>
            <person name="Liu Y."/>
            <person name="Xu W."/>
            <person name="Pan J."/>
            <person name="Luo Z.H."/>
            <person name="Li M."/>
        </authorList>
    </citation>
    <scope>NUCLEOTIDE SEQUENCE [LARGE SCALE GENOMIC DNA]</scope>
    <source>
        <strain evidence="2">SpSt-648</strain>
    </source>
</reference>
<dbReference type="PANTHER" id="PTHR43316">
    <property type="entry name" value="HYDROLASE, HALOACID DELAHOGENASE-RELATED"/>
    <property type="match status" value="1"/>
</dbReference>
<dbReference type="InterPro" id="IPR023214">
    <property type="entry name" value="HAD_sf"/>
</dbReference>
<dbReference type="Gene3D" id="1.10.150.520">
    <property type="match status" value="1"/>
</dbReference>
<protein>
    <submittedName>
        <fullName evidence="2">HAD family hydrolase</fullName>
    </submittedName>
</protein>
<dbReference type="InterPro" id="IPR051540">
    <property type="entry name" value="S-2-haloacid_dehalogenase"/>
</dbReference>
<sequence length="239" mass="28066">MRDVDYVSLDFACTTFWEPGCDPKYSFRYARDTLLKILDMLREKGYSVRELDDPYKFYREILDSTYRTIPGEPWIRYVLLKMLLKLGVDTDEYIIDEISDFYVKERSRHFIPQPGLEMLLKTIIARGYRIVLTTAITSHDIVKNVLEHSGLMKYFKLIFSTQMVGLKKSDPKFYSQLVETLCVEPYMVIHVGDDLVTDIEPARINGLKTIYYGWRTKCRASDPQPCILELREVLNYLPP</sequence>
<dbReference type="Gene3D" id="3.40.50.1000">
    <property type="entry name" value="HAD superfamily/HAD-like"/>
    <property type="match status" value="1"/>
</dbReference>
<organism evidence="2">
    <name type="scientific">Staphylothermus marinus</name>
    <dbReference type="NCBI Taxonomy" id="2280"/>
    <lineage>
        <taxon>Archaea</taxon>
        <taxon>Thermoproteota</taxon>
        <taxon>Thermoprotei</taxon>
        <taxon>Desulfurococcales</taxon>
        <taxon>Desulfurococcaceae</taxon>
        <taxon>Staphylothermus</taxon>
    </lineage>
</organism>
<comment type="caution">
    <text evidence="2">The sequence shown here is derived from an EMBL/GenBank/DDBJ whole genome shotgun (WGS) entry which is preliminary data.</text>
</comment>
<dbReference type="InterPro" id="IPR041492">
    <property type="entry name" value="HAD_2"/>
</dbReference>
<evidence type="ECO:0000313" key="2">
    <source>
        <dbReference type="EMBL" id="HGQ74194.1"/>
    </source>
</evidence>
<evidence type="ECO:0000256" key="1">
    <source>
        <dbReference type="ARBA" id="ARBA00022801"/>
    </source>
</evidence>
<accession>A0A7C4NVM1</accession>
<dbReference type="Pfam" id="PF13419">
    <property type="entry name" value="HAD_2"/>
    <property type="match status" value="1"/>
</dbReference>
<dbReference type="GO" id="GO:0016787">
    <property type="term" value="F:hydrolase activity"/>
    <property type="evidence" value="ECO:0007669"/>
    <property type="project" value="UniProtKB-KW"/>
</dbReference>
<gene>
    <name evidence="2" type="ORF">ENU20_03860</name>
</gene>
<proteinExistence type="predicted"/>
<dbReference type="InterPro" id="IPR036412">
    <property type="entry name" value="HAD-like_sf"/>
</dbReference>
<dbReference type="EMBL" id="DTBP01000025">
    <property type="protein sequence ID" value="HGQ74194.1"/>
    <property type="molecule type" value="Genomic_DNA"/>
</dbReference>
<name>A0A7C4NVM1_STAMA</name>
<keyword evidence="1 2" id="KW-0378">Hydrolase</keyword>
<dbReference type="SUPFAM" id="SSF56784">
    <property type="entry name" value="HAD-like"/>
    <property type="match status" value="1"/>
</dbReference>
<dbReference type="AlphaFoldDB" id="A0A7C4NVM1"/>
<dbReference type="CDD" id="cd01427">
    <property type="entry name" value="HAD_like"/>
    <property type="match status" value="1"/>
</dbReference>